<evidence type="ECO:0000313" key="3">
    <source>
        <dbReference type="EMBL" id="MFC7205340.1"/>
    </source>
</evidence>
<dbReference type="Gene3D" id="3.40.47.10">
    <property type="match status" value="1"/>
</dbReference>
<evidence type="ECO:0000313" key="4">
    <source>
        <dbReference type="Proteomes" id="UP001596481"/>
    </source>
</evidence>
<sequence>MNVAGIGAYVPRNYLTAESYREAWGKVGAAGVERIAIPDADEDTLTMAAEAGRRALDATNTDASTVSSLAFATTTPPTEAEEVVVRLASLLGVPDEATMRQFGGGTRVGVGALATASKQDDDADGPALVVVSDSPQGAPESDEAAGAGAGAVAVLLSDDGPLEIEAVGEYGDPYPGTNFRRRGSADTESIGITTYERQSYTAAVGGAVESLDADVSTVDAVALTAPNGKLPYRAAGTLGVAPAQIMAGTVVSQTGDTGAASPLLGLASALSDGAESTLVVGYGSGAGATALLLSADGDVPVSAVFEGDTELSYAESLRRRGAITGEEPEGGGAYVSIPTWRQTIPQRHRLVAGECRACGTLSFPPEGACFDCGSTDGYDDVTLPGTGTVEATTVIGQGGAPPEFVEQQQRSGAFGVTIVAFDGPERDDDRTVSVPAQVVNSPAGVPEMGDEVEAVPRRIYEQEGVIRYGFKVVPTDGKR</sequence>
<dbReference type="SUPFAM" id="SSF53901">
    <property type="entry name" value="Thiolase-like"/>
    <property type="match status" value="2"/>
</dbReference>
<dbReference type="RefSeq" id="WP_390225941.1">
    <property type="nucleotide sequence ID" value="NZ_JBHTAA010000015.1"/>
</dbReference>
<keyword evidence="4" id="KW-1185">Reference proteome</keyword>
<dbReference type="Proteomes" id="UP001596481">
    <property type="component" value="Unassembled WGS sequence"/>
</dbReference>
<comment type="caution">
    <text evidence="3">The sequence shown here is derived from an EMBL/GenBank/DDBJ whole genome shotgun (WGS) entry which is preliminary data.</text>
</comment>
<dbReference type="InterPro" id="IPR016039">
    <property type="entry name" value="Thiolase-like"/>
</dbReference>
<name>A0ABD5ZJJ2_9EURY</name>
<feature type="domain" description="ChsH2 rubredoxin-like zinc ribbon" evidence="2">
    <location>
        <begin position="345"/>
        <end position="376"/>
    </location>
</feature>
<dbReference type="GO" id="GO:0008299">
    <property type="term" value="P:isoprenoid biosynthetic process"/>
    <property type="evidence" value="ECO:0007669"/>
    <property type="project" value="UniProtKB-KW"/>
</dbReference>
<accession>A0ABD5ZJJ2</accession>
<evidence type="ECO:0000256" key="1">
    <source>
        <dbReference type="ARBA" id="ARBA00023229"/>
    </source>
</evidence>
<dbReference type="SUPFAM" id="SSF50249">
    <property type="entry name" value="Nucleic acid-binding proteins"/>
    <property type="match status" value="1"/>
</dbReference>
<keyword evidence="1" id="KW-0414">Isoprene biosynthesis</keyword>
<reference evidence="3 4" key="1">
    <citation type="journal article" date="2019" name="Int. J. Syst. Evol. Microbiol.">
        <title>The Global Catalogue of Microorganisms (GCM) 10K type strain sequencing project: providing services to taxonomists for standard genome sequencing and annotation.</title>
        <authorList>
            <consortium name="The Broad Institute Genomics Platform"/>
            <consortium name="The Broad Institute Genome Sequencing Center for Infectious Disease"/>
            <person name="Wu L."/>
            <person name="Ma J."/>
        </authorList>
    </citation>
    <scope>NUCLEOTIDE SEQUENCE [LARGE SCALE GENOMIC DNA]</scope>
    <source>
        <strain evidence="3 4">DSM 29988</strain>
    </source>
</reference>
<protein>
    <submittedName>
        <fullName evidence="3">Zinc ribbon domain-containing protein</fullName>
    </submittedName>
</protein>
<dbReference type="InterPro" id="IPR012340">
    <property type="entry name" value="NA-bd_OB-fold"/>
</dbReference>
<gene>
    <name evidence="3" type="ORF">ACFQJC_17660</name>
</gene>
<dbReference type="AlphaFoldDB" id="A0ABD5ZJJ2"/>
<proteinExistence type="predicted"/>
<dbReference type="EMBL" id="JBHTAA010000015">
    <property type="protein sequence ID" value="MFC7205340.1"/>
    <property type="molecule type" value="Genomic_DNA"/>
</dbReference>
<dbReference type="InterPro" id="IPR022002">
    <property type="entry name" value="ChsH2_Znr"/>
</dbReference>
<evidence type="ECO:0000259" key="2">
    <source>
        <dbReference type="Pfam" id="PF12172"/>
    </source>
</evidence>
<dbReference type="Pfam" id="PF12172">
    <property type="entry name" value="zf-ChsH2"/>
    <property type="match status" value="1"/>
</dbReference>
<organism evidence="3 4">
    <name type="scientific">Haloferax namakaokahaiae</name>
    <dbReference type="NCBI Taxonomy" id="1748331"/>
    <lineage>
        <taxon>Archaea</taxon>
        <taxon>Methanobacteriati</taxon>
        <taxon>Methanobacteriota</taxon>
        <taxon>Stenosarchaea group</taxon>
        <taxon>Halobacteria</taxon>
        <taxon>Halobacteriales</taxon>
        <taxon>Haloferacaceae</taxon>
        <taxon>Haloferax</taxon>
    </lineage>
</organism>